<comment type="catalytic activity">
    <reaction evidence="8 10">
        <text>2-(2-carboxy-4-methylthiazol-5-yl)ethyl phosphate + 4-amino-2-methyl-5-(diphosphooxymethyl)pyrimidine + 2 H(+) = thiamine phosphate + CO2 + diphosphate</text>
        <dbReference type="Rhea" id="RHEA:47848"/>
        <dbReference type="ChEBI" id="CHEBI:15378"/>
        <dbReference type="ChEBI" id="CHEBI:16526"/>
        <dbReference type="ChEBI" id="CHEBI:33019"/>
        <dbReference type="ChEBI" id="CHEBI:37575"/>
        <dbReference type="ChEBI" id="CHEBI:57841"/>
        <dbReference type="ChEBI" id="CHEBI:62890"/>
        <dbReference type="EC" id="2.5.1.3"/>
    </reaction>
</comment>
<dbReference type="CDD" id="cd00564">
    <property type="entry name" value="TMP_TenI"/>
    <property type="match status" value="1"/>
</dbReference>
<evidence type="ECO:0000256" key="6">
    <source>
        <dbReference type="ARBA" id="ARBA00022977"/>
    </source>
</evidence>
<dbReference type="InterPro" id="IPR022998">
    <property type="entry name" value="ThiamineP_synth_TenI"/>
</dbReference>
<dbReference type="PANTHER" id="PTHR20857:SF15">
    <property type="entry name" value="THIAMINE-PHOSPHATE SYNTHASE"/>
    <property type="match status" value="1"/>
</dbReference>
<evidence type="ECO:0000313" key="14">
    <source>
        <dbReference type="Proteomes" id="UP001209713"/>
    </source>
</evidence>
<dbReference type="PANTHER" id="PTHR20857">
    <property type="entry name" value="THIAMINE-PHOSPHATE PYROPHOSPHORYLASE"/>
    <property type="match status" value="1"/>
</dbReference>
<name>A0ABT2YRH0_9GAMM</name>
<dbReference type="InterPro" id="IPR034291">
    <property type="entry name" value="TMP_synthase"/>
</dbReference>
<feature type="domain" description="Thiamine phosphate synthase/TenI" evidence="12">
    <location>
        <begin position="13"/>
        <end position="180"/>
    </location>
</feature>
<dbReference type="RefSeq" id="WP_263529869.1">
    <property type="nucleotide sequence ID" value="NZ_JAOVZB010000002.1"/>
</dbReference>
<evidence type="ECO:0000256" key="9">
    <source>
        <dbReference type="ARBA" id="ARBA00047883"/>
    </source>
</evidence>
<keyword evidence="3 10" id="KW-0808">Transferase</keyword>
<evidence type="ECO:0000256" key="5">
    <source>
        <dbReference type="ARBA" id="ARBA00022842"/>
    </source>
</evidence>
<dbReference type="EC" id="2.5.1.3" evidence="10"/>
<dbReference type="NCBIfam" id="NF000734">
    <property type="entry name" value="PRK00043.1-5"/>
    <property type="match status" value="1"/>
</dbReference>
<dbReference type="InterPro" id="IPR013785">
    <property type="entry name" value="Aldolase_TIM"/>
</dbReference>
<sequence length="220" mass="24900">MKLSRFYPVFDSSQWIARLVPLGIKLVQLRIKDKPQSHIRAEILKAKEICEKHGCTLVINDYWRLAIELGCDWIHLGQEDLDSADMAQIKEANIKVGVSTHDLEELLRAYQLEPDYIALGPVYPTILKKMKWHQQGLGRVTEWKEKMADTPLVAIGGMSVERAEGAFAAGADIVAAVTDITLNKNPEQRIIEWLEACDITVNREFVQDFANQNAQQEESA</sequence>
<dbReference type="Gene3D" id="3.20.20.70">
    <property type="entry name" value="Aldolase class I"/>
    <property type="match status" value="1"/>
</dbReference>
<evidence type="ECO:0000256" key="3">
    <source>
        <dbReference type="ARBA" id="ARBA00022679"/>
    </source>
</evidence>
<dbReference type="SUPFAM" id="SSF51391">
    <property type="entry name" value="Thiamin phosphate synthase"/>
    <property type="match status" value="1"/>
</dbReference>
<dbReference type="GO" id="GO:0004789">
    <property type="term" value="F:thiamine-phosphate diphosphorylase activity"/>
    <property type="evidence" value="ECO:0007669"/>
    <property type="project" value="UniProtKB-EC"/>
</dbReference>
<protein>
    <recommendedName>
        <fullName evidence="10">Thiamine-phosphate synthase</fullName>
        <ecNumber evidence="10">2.5.1.3</ecNumber>
    </recommendedName>
    <alternativeName>
        <fullName evidence="10">Thiamine-phosphate pyrophosphorylase</fullName>
    </alternativeName>
</protein>
<accession>A0ABT2YRH0</accession>
<comment type="similarity">
    <text evidence="10">Belongs to the thiamine-phosphate synthase family.</text>
</comment>
<evidence type="ECO:0000313" key="13">
    <source>
        <dbReference type="EMBL" id="MCV2402489.1"/>
    </source>
</evidence>
<keyword evidence="4" id="KW-0479">Metal-binding</keyword>
<keyword evidence="6 10" id="KW-0784">Thiamine biosynthesis</keyword>
<comment type="catalytic activity">
    <reaction evidence="7 10">
        <text>4-methyl-5-(2-phosphooxyethyl)-thiazole + 4-amino-2-methyl-5-(diphosphooxymethyl)pyrimidine + H(+) = thiamine phosphate + diphosphate</text>
        <dbReference type="Rhea" id="RHEA:22328"/>
        <dbReference type="ChEBI" id="CHEBI:15378"/>
        <dbReference type="ChEBI" id="CHEBI:33019"/>
        <dbReference type="ChEBI" id="CHEBI:37575"/>
        <dbReference type="ChEBI" id="CHEBI:57841"/>
        <dbReference type="ChEBI" id="CHEBI:58296"/>
        <dbReference type="EC" id="2.5.1.3"/>
    </reaction>
</comment>
<evidence type="ECO:0000256" key="7">
    <source>
        <dbReference type="ARBA" id="ARBA00047334"/>
    </source>
</evidence>
<evidence type="ECO:0000256" key="10">
    <source>
        <dbReference type="RuleBase" id="RU003826"/>
    </source>
</evidence>
<evidence type="ECO:0000256" key="1">
    <source>
        <dbReference type="ARBA" id="ARBA00001946"/>
    </source>
</evidence>
<comment type="pathway">
    <text evidence="2 11">Cofactor biosynthesis; thiamine diphosphate biosynthesis; thiamine phosphate from 4-amino-2-methyl-5-diphosphomethylpyrimidine and 4-methyl-5-(2-phosphoethyl)-thiazole: step 1/1.</text>
</comment>
<gene>
    <name evidence="13" type="ORF">OFY17_06240</name>
</gene>
<keyword evidence="5" id="KW-0460">Magnesium</keyword>
<comment type="cofactor">
    <cofactor evidence="1">
        <name>Mg(2+)</name>
        <dbReference type="ChEBI" id="CHEBI:18420"/>
    </cofactor>
</comment>
<reference evidence="13 14" key="1">
    <citation type="submission" date="2022-10" db="EMBL/GenBank/DDBJ databases">
        <title>Marinomonas transparenta sp. nov. and Marinomonas sargassi sp. nov., isolated from marine alga (Sargassum natans (L.) Gaillon).</title>
        <authorList>
            <person name="Wang Y."/>
        </authorList>
    </citation>
    <scope>NUCLEOTIDE SEQUENCE [LARGE SCALE GENOMIC DNA]</scope>
    <source>
        <strain evidence="13 14">C2222</strain>
    </source>
</reference>
<keyword evidence="14" id="KW-1185">Reference proteome</keyword>
<dbReference type="EMBL" id="JAOVZB010000002">
    <property type="protein sequence ID" value="MCV2402489.1"/>
    <property type="molecule type" value="Genomic_DNA"/>
</dbReference>
<proteinExistence type="inferred from homology"/>
<dbReference type="InterPro" id="IPR036206">
    <property type="entry name" value="ThiamineP_synth_sf"/>
</dbReference>
<comment type="catalytic activity">
    <reaction evidence="9 10">
        <text>2-[(2R,5Z)-2-carboxy-4-methylthiazol-5(2H)-ylidene]ethyl phosphate + 4-amino-2-methyl-5-(diphosphooxymethyl)pyrimidine + 2 H(+) = thiamine phosphate + CO2 + diphosphate</text>
        <dbReference type="Rhea" id="RHEA:47844"/>
        <dbReference type="ChEBI" id="CHEBI:15378"/>
        <dbReference type="ChEBI" id="CHEBI:16526"/>
        <dbReference type="ChEBI" id="CHEBI:33019"/>
        <dbReference type="ChEBI" id="CHEBI:37575"/>
        <dbReference type="ChEBI" id="CHEBI:57841"/>
        <dbReference type="ChEBI" id="CHEBI:62899"/>
        <dbReference type="EC" id="2.5.1.3"/>
    </reaction>
</comment>
<evidence type="ECO:0000256" key="11">
    <source>
        <dbReference type="RuleBase" id="RU004253"/>
    </source>
</evidence>
<dbReference type="NCBIfam" id="TIGR00693">
    <property type="entry name" value="thiE"/>
    <property type="match status" value="1"/>
</dbReference>
<comment type="caution">
    <text evidence="13">The sequence shown here is derived from an EMBL/GenBank/DDBJ whole genome shotgun (WGS) entry which is preliminary data.</text>
</comment>
<dbReference type="Pfam" id="PF02581">
    <property type="entry name" value="TMP-TENI"/>
    <property type="match status" value="1"/>
</dbReference>
<evidence type="ECO:0000256" key="8">
    <source>
        <dbReference type="ARBA" id="ARBA00047851"/>
    </source>
</evidence>
<organism evidence="13 14">
    <name type="scientific">Marinomonas sargassi</name>
    <dbReference type="NCBI Taxonomy" id="2984494"/>
    <lineage>
        <taxon>Bacteria</taxon>
        <taxon>Pseudomonadati</taxon>
        <taxon>Pseudomonadota</taxon>
        <taxon>Gammaproteobacteria</taxon>
        <taxon>Oceanospirillales</taxon>
        <taxon>Oceanospirillaceae</taxon>
        <taxon>Marinomonas</taxon>
    </lineage>
</organism>
<evidence type="ECO:0000256" key="4">
    <source>
        <dbReference type="ARBA" id="ARBA00022723"/>
    </source>
</evidence>
<dbReference type="Proteomes" id="UP001209713">
    <property type="component" value="Unassembled WGS sequence"/>
</dbReference>
<evidence type="ECO:0000259" key="12">
    <source>
        <dbReference type="Pfam" id="PF02581"/>
    </source>
</evidence>
<evidence type="ECO:0000256" key="2">
    <source>
        <dbReference type="ARBA" id="ARBA00005165"/>
    </source>
</evidence>